<feature type="transmembrane region" description="Helical" evidence="1">
    <location>
        <begin position="111"/>
        <end position="129"/>
    </location>
</feature>
<dbReference type="PANTHER" id="PTHR31302:SF0">
    <property type="entry name" value="TRANSMEMBRANE PROTEIN WITH METALLOPHOSPHOESTERASE DOMAIN"/>
    <property type="match status" value="1"/>
</dbReference>
<name>A0A2D2LUT1_FAUOS</name>
<dbReference type="InterPro" id="IPR004843">
    <property type="entry name" value="Calcineurin-like_PHP"/>
</dbReference>
<feature type="transmembrane region" description="Helical" evidence="1">
    <location>
        <begin position="37"/>
        <end position="57"/>
    </location>
</feature>
<dbReference type="STRING" id="34062.AXE82_01715"/>
<accession>A0A2D2LUT1</accession>
<dbReference type="InterPro" id="IPR029052">
    <property type="entry name" value="Metallo-depent_PP-like"/>
</dbReference>
<dbReference type="GO" id="GO:0016787">
    <property type="term" value="F:hydrolase activity"/>
    <property type="evidence" value="ECO:0007669"/>
    <property type="project" value="InterPro"/>
</dbReference>
<organism evidence="3 4">
    <name type="scientific">Faucicola osloensis</name>
    <name type="common">Moraxella osloensis</name>
    <dbReference type="NCBI Taxonomy" id="34062"/>
    <lineage>
        <taxon>Bacteria</taxon>
        <taxon>Pseudomonadati</taxon>
        <taxon>Pseudomonadota</taxon>
        <taxon>Gammaproteobacteria</taxon>
        <taxon>Moraxellales</taxon>
        <taxon>Moraxellaceae</taxon>
        <taxon>Faucicola</taxon>
    </lineage>
</organism>
<evidence type="ECO:0000313" key="4">
    <source>
        <dbReference type="Proteomes" id="UP000229340"/>
    </source>
</evidence>
<evidence type="ECO:0000313" key="3">
    <source>
        <dbReference type="EMBL" id="ATR78776.1"/>
    </source>
</evidence>
<dbReference type="Pfam" id="PF00149">
    <property type="entry name" value="Metallophos"/>
    <property type="match status" value="1"/>
</dbReference>
<feature type="domain" description="Calcineurin-like phosphoesterase" evidence="2">
    <location>
        <begin position="148"/>
        <end position="311"/>
    </location>
</feature>
<gene>
    <name evidence="3" type="ORF">NP7_05600</name>
</gene>
<evidence type="ECO:0000256" key="1">
    <source>
        <dbReference type="SAM" id="Phobius"/>
    </source>
</evidence>
<reference evidence="4" key="1">
    <citation type="submission" date="2017-11" db="EMBL/GenBank/DDBJ databases">
        <title>Complete genome sequence of Moraxella osloensis NP7 isolated from human skin.</title>
        <authorList>
            <person name="Lee K."/>
            <person name="Lim J.Y."/>
            <person name="Hwang I."/>
        </authorList>
    </citation>
    <scope>NUCLEOTIDE SEQUENCE [LARGE SCALE GENOMIC DNA]</scope>
    <source>
        <strain evidence="4">NP7</strain>
    </source>
</reference>
<sequence>MRWIFLTVIVLLFELFTYGAGRGLQWWAGSWLSDRSSRYLMISLFVMSNALLVFGIARLTSFGLKLSMTWLTILWFVIMSMVAVGIINLVLMKVAPQFFNAVSYQIYGQRILLPLMFFGMVLMGIYNAYTPTIRHITLTANQPLAKPIRIGLVSDLHLGVLVGERQINRLTEMVKAQKVQLLLMPGDIMDDNVDYYTSQNMQPALQQLASAVPMGAYATLGNHDMYGHEGEIRDAIQKANITLLADDKVLVDNQLWLVGRLDNHASYRKATKDLMPSTTDKPIILLDHQPNEIEQNVQLPIDLQVSGHTHNGQIFPANFIVKFINRLGYGYERINNTDVIVSSGYGFWGVPFRLGSQAELWVIDLVGKKS</sequence>
<dbReference type="EMBL" id="CP024443">
    <property type="protein sequence ID" value="ATR78776.1"/>
    <property type="molecule type" value="Genomic_DNA"/>
</dbReference>
<dbReference type="RefSeq" id="WP_100270031.1">
    <property type="nucleotide sequence ID" value="NZ_CP024443.1"/>
</dbReference>
<dbReference type="PANTHER" id="PTHR31302">
    <property type="entry name" value="TRANSMEMBRANE PROTEIN WITH METALLOPHOSPHOESTERASE DOMAIN-RELATED"/>
    <property type="match status" value="1"/>
</dbReference>
<feature type="transmembrane region" description="Helical" evidence="1">
    <location>
        <begin position="69"/>
        <end position="91"/>
    </location>
</feature>
<keyword evidence="1" id="KW-0812">Transmembrane</keyword>
<dbReference type="SUPFAM" id="SSF56300">
    <property type="entry name" value="Metallo-dependent phosphatases"/>
    <property type="match status" value="1"/>
</dbReference>
<proteinExistence type="predicted"/>
<keyword evidence="1" id="KW-0472">Membrane</keyword>
<keyword evidence="1" id="KW-1133">Transmembrane helix</keyword>
<dbReference type="Gene3D" id="3.60.21.10">
    <property type="match status" value="1"/>
</dbReference>
<dbReference type="AlphaFoldDB" id="A0A2D2LUT1"/>
<dbReference type="Proteomes" id="UP000229340">
    <property type="component" value="Chromosome"/>
</dbReference>
<protein>
    <submittedName>
        <fullName evidence="3">Metallophosphoesterase</fullName>
    </submittedName>
</protein>
<evidence type="ECO:0000259" key="2">
    <source>
        <dbReference type="Pfam" id="PF00149"/>
    </source>
</evidence>
<dbReference type="CDD" id="cd07385">
    <property type="entry name" value="MPP_YkuE_C"/>
    <property type="match status" value="1"/>
</dbReference>
<dbReference type="InterPro" id="IPR051158">
    <property type="entry name" value="Metallophosphoesterase_sf"/>
</dbReference>